<proteinExistence type="inferred from homology"/>
<dbReference type="PANTHER" id="PTHR11592">
    <property type="entry name" value="GLUTATHIONE PEROXIDASE"/>
    <property type="match status" value="1"/>
</dbReference>
<name>A0A6B2LMJ7_9EUKA</name>
<evidence type="ECO:0000256" key="4">
    <source>
        <dbReference type="PIRSR" id="PIRSR000303-1"/>
    </source>
</evidence>
<dbReference type="Gene3D" id="3.40.30.10">
    <property type="entry name" value="Glutaredoxin"/>
    <property type="match status" value="1"/>
</dbReference>
<evidence type="ECO:0000256" key="2">
    <source>
        <dbReference type="ARBA" id="ARBA00022559"/>
    </source>
</evidence>
<evidence type="ECO:0000313" key="6">
    <source>
        <dbReference type="EMBL" id="NDV38303.1"/>
    </source>
</evidence>
<dbReference type="PROSITE" id="PS51355">
    <property type="entry name" value="GLUTATHIONE_PEROXID_3"/>
    <property type="match status" value="1"/>
</dbReference>
<dbReference type="GO" id="GO:0004601">
    <property type="term" value="F:peroxidase activity"/>
    <property type="evidence" value="ECO:0007669"/>
    <property type="project" value="UniProtKB-KW"/>
</dbReference>
<keyword evidence="3 5" id="KW-0560">Oxidoreductase</keyword>
<dbReference type="SUPFAM" id="SSF52833">
    <property type="entry name" value="Thioredoxin-like"/>
    <property type="match status" value="1"/>
</dbReference>
<reference evidence="6" key="1">
    <citation type="journal article" date="2020" name="J. Eukaryot. Microbiol.">
        <title>De novo Sequencing, Assembly and Annotation of the Transcriptome for the Free-Living Testate Amoeba Arcella intermedia.</title>
        <authorList>
            <person name="Ribeiro G.M."/>
            <person name="Porfirio-Sousa A.L."/>
            <person name="Maurer-Alcala X.X."/>
            <person name="Katz L.A."/>
            <person name="Lahr D.J.G."/>
        </authorList>
    </citation>
    <scope>NUCLEOTIDE SEQUENCE</scope>
</reference>
<accession>A0A6B2LMJ7</accession>
<dbReference type="AlphaFoldDB" id="A0A6B2LMJ7"/>
<keyword evidence="2 5" id="KW-0575">Peroxidase</keyword>
<dbReference type="EMBL" id="GIBP01009334">
    <property type="protein sequence ID" value="NDV38303.1"/>
    <property type="molecule type" value="Transcribed_RNA"/>
</dbReference>
<dbReference type="InterPro" id="IPR029759">
    <property type="entry name" value="GPX_AS"/>
</dbReference>
<sequence length="149" mass="17151">MDIDKNPVDFTQFKDKVVLVVNVASNCGYTKIHYEQLPFLYKKYNSRGLEIVAFPCNQFGLQEPGDNEQIKQVAESYGLNFRLMDKIEVNGENAHPLWEYLKGQTGGSDVKWNFSKFLINKKGQVYGKYPSEISPLQIEEQIILLLKEP</sequence>
<dbReference type="PANTHER" id="PTHR11592:SF78">
    <property type="entry name" value="GLUTATHIONE PEROXIDASE"/>
    <property type="match status" value="1"/>
</dbReference>
<dbReference type="PIRSF" id="PIRSF000303">
    <property type="entry name" value="Glutathion_perox"/>
    <property type="match status" value="1"/>
</dbReference>
<organism evidence="6">
    <name type="scientific">Arcella intermedia</name>
    <dbReference type="NCBI Taxonomy" id="1963864"/>
    <lineage>
        <taxon>Eukaryota</taxon>
        <taxon>Amoebozoa</taxon>
        <taxon>Tubulinea</taxon>
        <taxon>Elardia</taxon>
        <taxon>Arcellinida</taxon>
        <taxon>Sphaerothecina</taxon>
        <taxon>Arcellidae</taxon>
        <taxon>Arcella</taxon>
    </lineage>
</organism>
<dbReference type="Pfam" id="PF00255">
    <property type="entry name" value="GSHPx"/>
    <property type="match status" value="1"/>
</dbReference>
<dbReference type="PROSITE" id="PS00763">
    <property type="entry name" value="GLUTATHIONE_PEROXID_2"/>
    <property type="match status" value="1"/>
</dbReference>
<evidence type="ECO:0000256" key="3">
    <source>
        <dbReference type="ARBA" id="ARBA00023002"/>
    </source>
</evidence>
<comment type="similarity">
    <text evidence="1 5">Belongs to the glutathione peroxidase family.</text>
</comment>
<dbReference type="FunFam" id="3.40.30.10:FF:000025">
    <property type="entry name" value="Glutathione peroxidase"/>
    <property type="match status" value="1"/>
</dbReference>
<protein>
    <recommendedName>
        <fullName evidence="5">Glutathione peroxidase</fullName>
    </recommendedName>
</protein>
<dbReference type="PRINTS" id="PR01011">
    <property type="entry name" value="GLUTPROXDASE"/>
</dbReference>
<dbReference type="InterPro" id="IPR029760">
    <property type="entry name" value="GPX_CS"/>
</dbReference>
<feature type="active site" evidence="4">
    <location>
        <position position="27"/>
    </location>
</feature>
<dbReference type="PROSITE" id="PS00460">
    <property type="entry name" value="GLUTATHIONE_PEROXID_1"/>
    <property type="match status" value="1"/>
</dbReference>
<dbReference type="CDD" id="cd00340">
    <property type="entry name" value="GSH_Peroxidase"/>
    <property type="match status" value="1"/>
</dbReference>
<dbReference type="InterPro" id="IPR036249">
    <property type="entry name" value="Thioredoxin-like_sf"/>
</dbReference>
<evidence type="ECO:0000256" key="1">
    <source>
        <dbReference type="ARBA" id="ARBA00006926"/>
    </source>
</evidence>
<dbReference type="InterPro" id="IPR000889">
    <property type="entry name" value="Glutathione_peroxidase"/>
</dbReference>
<dbReference type="GO" id="GO:0006979">
    <property type="term" value="P:response to oxidative stress"/>
    <property type="evidence" value="ECO:0007669"/>
    <property type="project" value="InterPro"/>
</dbReference>
<evidence type="ECO:0000256" key="5">
    <source>
        <dbReference type="RuleBase" id="RU000499"/>
    </source>
</evidence>